<dbReference type="Pfam" id="PF07980">
    <property type="entry name" value="SusD_RagB"/>
    <property type="match status" value="1"/>
</dbReference>
<evidence type="ECO:0000313" key="9">
    <source>
        <dbReference type="EMBL" id="RRA97988.1"/>
    </source>
</evidence>
<keyword evidence="3 6" id="KW-0732">Signal</keyword>
<keyword evidence="10" id="KW-1185">Reference proteome</keyword>
<evidence type="ECO:0000256" key="6">
    <source>
        <dbReference type="SAM" id="SignalP"/>
    </source>
</evidence>
<evidence type="ECO:0000256" key="4">
    <source>
        <dbReference type="ARBA" id="ARBA00023136"/>
    </source>
</evidence>
<feature type="signal peptide" evidence="6">
    <location>
        <begin position="1"/>
        <end position="22"/>
    </location>
</feature>
<comment type="subcellular location">
    <subcellularLocation>
        <location evidence="1">Cell outer membrane</location>
    </subcellularLocation>
</comment>
<feature type="chain" id="PRO_5017973327" evidence="6">
    <location>
        <begin position="23"/>
        <end position="584"/>
    </location>
</feature>
<proteinExistence type="inferred from homology"/>
<dbReference type="InterPro" id="IPR011990">
    <property type="entry name" value="TPR-like_helical_dom_sf"/>
</dbReference>
<evidence type="ECO:0000256" key="3">
    <source>
        <dbReference type="ARBA" id="ARBA00022729"/>
    </source>
</evidence>
<dbReference type="InterPro" id="IPR033985">
    <property type="entry name" value="SusD-like_N"/>
</dbReference>
<keyword evidence="5" id="KW-0998">Cell outer membrane</keyword>
<comment type="similarity">
    <text evidence="2">Belongs to the SusD family.</text>
</comment>
<evidence type="ECO:0000256" key="5">
    <source>
        <dbReference type="ARBA" id="ARBA00023237"/>
    </source>
</evidence>
<dbReference type="OrthoDB" id="9792139at2"/>
<evidence type="ECO:0000313" key="10">
    <source>
        <dbReference type="Proteomes" id="UP000271925"/>
    </source>
</evidence>
<sequence>MKSFRILILLLAAVGFSTQSCKEDFLDYTPQGALSEDVLANKTGVNSLLIGAYAALDGQGAYGGNISGGTAWATPPDNWIYGSEYGGEAHANALATSIEATNAFFNEKWKADYAGVSRCNAVLRVVGKATDMTDAEKNNVIGQARFLRGYFYSDLKKMFNKVPWIDENTTDFKQPNDKDIWPQIEADFKFGMDNMPETQKTAASANKWASAAFLAKSYLYQKKYTEAKTLFDQVITSGKTANGIAYDLHKEFEDNFRPEKEITSPEALFSVEMSANVGNGTIATGNQGTMLNFPINSPFRCCGNFMPSFDLVNSFRTNPETGLPYLDDYNANAIKSDMGVLSTQAFTPETGTVDPRLDWTAGRRGLPFKDWGLMPGQAWIRNQSATGPYVNLKNIYWKATSDKYYDGIAWAPGSAINYVIITFSDVLLMAAETEAQLGNLEKAQTYVNRVRTRAANPSGFLYKYNDDAKPESGFSKTPAANYKIGIYPAGAFAAGGKTYALKAIYFERKLELAMQGHRFFDLVRWGIADKELNTYYAYESKLVTEAVGMSFIPNKNEYYPIPQAQIDISTVNGKPTLIQNPGYK</sequence>
<gene>
    <name evidence="9" type="ORF">EHT25_30420</name>
</gene>
<feature type="domain" description="RagB/SusD" evidence="7">
    <location>
        <begin position="265"/>
        <end position="583"/>
    </location>
</feature>
<accession>A0A3P1BAD2</accession>
<evidence type="ECO:0000256" key="2">
    <source>
        <dbReference type="ARBA" id="ARBA00006275"/>
    </source>
</evidence>
<keyword evidence="4" id="KW-0472">Membrane</keyword>
<feature type="domain" description="SusD-like N-terminal" evidence="8">
    <location>
        <begin position="24"/>
        <end position="219"/>
    </location>
</feature>
<dbReference type="InterPro" id="IPR012944">
    <property type="entry name" value="SusD_RagB_dom"/>
</dbReference>
<dbReference type="AlphaFoldDB" id="A0A3P1BAD2"/>
<dbReference type="Proteomes" id="UP000271925">
    <property type="component" value="Unassembled WGS sequence"/>
</dbReference>
<dbReference type="EMBL" id="RQJO01000016">
    <property type="protein sequence ID" value="RRA97988.1"/>
    <property type="molecule type" value="Genomic_DNA"/>
</dbReference>
<dbReference type="Pfam" id="PF14322">
    <property type="entry name" value="SusD-like_3"/>
    <property type="match status" value="1"/>
</dbReference>
<evidence type="ECO:0000259" key="8">
    <source>
        <dbReference type="Pfam" id="PF14322"/>
    </source>
</evidence>
<name>A0A3P1BAD2_9BACT</name>
<dbReference type="GO" id="GO:0009279">
    <property type="term" value="C:cell outer membrane"/>
    <property type="evidence" value="ECO:0007669"/>
    <property type="project" value="UniProtKB-SubCell"/>
</dbReference>
<evidence type="ECO:0000259" key="7">
    <source>
        <dbReference type="Pfam" id="PF07980"/>
    </source>
</evidence>
<organism evidence="9 10">
    <name type="scientific">Larkinella rosea</name>
    <dbReference type="NCBI Taxonomy" id="2025312"/>
    <lineage>
        <taxon>Bacteria</taxon>
        <taxon>Pseudomonadati</taxon>
        <taxon>Bacteroidota</taxon>
        <taxon>Cytophagia</taxon>
        <taxon>Cytophagales</taxon>
        <taxon>Spirosomataceae</taxon>
        <taxon>Larkinella</taxon>
    </lineage>
</organism>
<dbReference type="SUPFAM" id="SSF48452">
    <property type="entry name" value="TPR-like"/>
    <property type="match status" value="1"/>
</dbReference>
<dbReference type="PROSITE" id="PS51257">
    <property type="entry name" value="PROKAR_LIPOPROTEIN"/>
    <property type="match status" value="1"/>
</dbReference>
<comment type="caution">
    <text evidence="9">The sequence shown here is derived from an EMBL/GenBank/DDBJ whole genome shotgun (WGS) entry which is preliminary data.</text>
</comment>
<dbReference type="RefSeq" id="WP_124879227.1">
    <property type="nucleotide sequence ID" value="NZ_RQJO01000016.1"/>
</dbReference>
<evidence type="ECO:0000256" key="1">
    <source>
        <dbReference type="ARBA" id="ARBA00004442"/>
    </source>
</evidence>
<dbReference type="Gene3D" id="1.25.40.390">
    <property type="match status" value="1"/>
</dbReference>
<reference evidence="9 10" key="1">
    <citation type="submission" date="2018-11" db="EMBL/GenBank/DDBJ databases">
        <authorList>
            <person name="Zhou Z."/>
            <person name="Wang G."/>
        </authorList>
    </citation>
    <scope>NUCLEOTIDE SEQUENCE [LARGE SCALE GENOMIC DNA]</scope>
    <source>
        <strain evidence="9 10">KCTC52004</strain>
    </source>
</reference>
<protein>
    <submittedName>
        <fullName evidence="9">RagB/SusD family nutrient uptake outer membrane protein</fullName>
    </submittedName>
</protein>